<dbReference type="EC" id="6.3.5.4" evidence="3"/>
<keyword evidence="8" id="KW-0028">Amino-acid biosynthesis</keyword>
<dbReference type="PIRSF" id="PIRSF001589">
    <property type="entry name" value="Asn_synthetase_glu-h"/>
    <property type="match status" value="1"/>
</dbReference>
<accession>A0A2N3LC33</accession>
<evidence type="ECO:0000256" key="1">
    <source>
        <dbReference type="ARBA" id="ARBA00005187"/>
    </source>
</evidence>
<evidence type="ECO:0000256" key="8">
    <source>
        <dbReference type="PIRSR" id="PIRSR001589-1"/>
    </source>
</evidence>
<evidence type="ECO:0000256" key="3">
    <source>
        <dbReference type="ARBA" id="ARBA00012737"/>
    </source>
</evidence>
<dbReference type="EMBL" id="NXGX01000001">
    <property type="protein sequence ID" value="PKR60300.1"/>
    <property type="molecule type" value="Genomic_DNA"/>
</dbReference>
<dbReference type="PROSITE" id="PS51278">
    <property type="entry name" value="GATASE_TYPE_2"/>
    <property type="match status" value="1"/>
</dbReference>
<keyword evidence="5 9" id="KW-0067">ATP-binding</keyword>
<keyword evidence="8" id="KW-0061">Asparagine biosynthesis</keyword>
<dbReference type="InterPro" id="IPR001962">
    <property type="entry name" value="Asn_synthase"/>
</dbReference>
<dbReference type="AlphaFoldDB" id="A0A2N3LC33"/>
<dbReference type="GO" id="GO:0004066">
    <property type="term" value="F:asparagine synthase (glutamine-hydrolyzing) activity"/>
    <property type="evidence" value="ECO:0007669"/>
    <property type="project" value="UniProtKB-EC"/>
</dbReference>
<dbReference type="GO" id="GO:0006529">
    <property type="term" value="P:asparagine biosynthetic process"/>
    <property type="evidence" value="ECO:0007669"/>
    <property type="project" value="UniProtKB-KW"/>
</dbReference>
<comment type="pathway">
    <text evidence="1">Amino-acid biosynthesis; L-asparagine biosynthesis; L-asparagine from L-aspartate (L-Gln route): step 1/1.</text>
</comment>
<dbReference type="InterPro" id="IPR033738">
    <property type="entry name" value="AsnB_N"/>
</dbReference>
<dbReference type="InterPro" id="IPR017932">
    <property type="entry name" value="GATase_2_dom"/>
</dbReference>
<feature type="site" description="Important for beta-aspartyl-AMP intermediate formation" evidence="10">
    <location>
        <position position="376"/>
    </location>
</feature>
<dbReference type="PANTHER" id="PTHR43284">
    <property type="entry name" value="ASPARAGINE SYNTHETASE (GLUTAMINE-HYDROLYZING)"/>
    <property type="match status" value="1"/>
</dbReference>
<dbReference type="PANTHER" id="PTHR43284:SF1">
    <property type="entry name" value="ASPARAGINE SYNTHETASE"/>
    <property type="match status" value="1"/>
</dbReference>
<dbReference type="SUPFAM" id="SSF52402">
    <property type="entry name" value="Adenine nucleotide alpha hydrolases-like"/>
    <property type="match status" value="1"/>
</dbReference>
<comment type="catalytic activity">
    <reaction evidence="7">
        <text>L-aspartate + L-glutamine + ATP + H2O = L-asparagine + L-glutamate + AMP + diphosphate + H(+)</text>
        <dbReference type="Rhea" id="RHEA:12228"/>
        <dbReference type="ChEBI" id="CHEBI:15377"/>
        <dbReference type="ChEBI" id="CHEBI:15378"/>
        <dbReference type="ChEBI" id="CHEBI:29985"/>
        <dbReference type="ChEBI" id="CHEBI:29991"/>
        <dbReference type="ChEBI" id="CHEBI:30616"/>
        <dbReference type="ChEBI" id="CHEBI:33019"/>
        <dbReference type="ChEBI" id="CHEBI:58048"/>
        <dbReference type="ChEBI" id="CHEBI:58359"/>
        <dbReference type="ChEBI" id="CHEBI:456215"/>
        <dbReference type="EC" id="6.3.5.4"/>
    </reaction>
</comment>
<keyword evidence="4 9" id="KW-0547">Nucleotide-binding</keyword>
<dbReference type="Gene3D" id="3.60.20.10">
    <property type="entry name" value="Glutamine Phosphoribosylpyrophosphate, subunit 1, domain 1"/>
    <property type="match status" value="1"/>
</dbReference>
<keyword evidence="13" id="KW-1185">Reference proteome</keyword>
<protein>
    <recommendedName>
        <fullName evidence="3">asparagine synthase (glutamine-hydrolyzing)</fullName>
        <ecNumber evidence="3">6.3.5.4</ecNumber>
    </recommendedName>
</protein>
<evidence type="ECO:0000313" key="13">
    <source>
        <dbReference type="Proteomes" id="UP000233332"/>
    </source>
</evidence>
<dbReference type="InterPro" id="IPR029055">
    <property type="entry name" value="Ntn_hydrolases_N"/>
</dbReference>
<dbReference type="NCBIfam" id="TIGR01536">
    <property type="entry name" value="asn_synth_AEB"/>
    <property type="match status" value="1"/>
</dbReference>
<dbReference type="Gene3D" id="3.40.50.620">
    <property type="entry name" value="HUPs"/>
    <property type="match status" value="1"/>
</dbReference>
<dbReference type="InterPro" id="IPR051786">
    <property type="entry name" value="ASN_synthetase/amidase"/>
</dbReference>
<evidence type="ECO:0000313" key="12">
    <source>
        <dbReference type="EMBL" id="PKR60300.1"/>
    </source>
</evidence>
<dbReference type="GO" id="GO:0005829">
    <property type="term" value="C:cytosol"/>
    <property type="evidence" value="ECO:0007669"/>
    <property type="project" value="TreeGrafter"/>
</dbReference>
<evidence type="ECO:0000256" key="5">
    <source>
        <dbReference type="ARBA" id="ARBA00022840"/>
    </source>
</evidence>
<name>A0A2N3LC33_9PROT</name>
<gene>
    <name evidence="12" type="primary">asnB</name>
    <name evidence="12" type="ORF">COO92_02820</name>
</gene>
<evidence type="ECO:0000259" key="11">
    <source>
        <dbReference type="PROSITE" id="PS51278"/>
    </source>
</evidence>
<evidence type="ECO:0000256" key="2">
    <source>
        <dbReference type="ARBA" id="ARBA00005752"/>
    </source>
</evidence>
<feature type="binding site" evidence="9">
    <location>
        <begin position="374"/>
        <end position="375"/>
    </location>
    <ligand>
        <name>ATP</name>
        <dbReference type="ChEBI" id="CHEBI:30616"/>
    </ligand>
</feature>
<dbReference type="CDD" id="cd01991">
    <property type="entry name" value="Asn_synthase_B_C"/>
    <property type="match status" value="1"/>
</dbReference>
<evidence type="ECO:0000256" key="9">
    <source>
        <dbReference type="PIRSR" id="PIRSR001589-2"/>
    </source>
</evidence>
<sequence>MCGIAGATAKNDQAFLSDALNHLSHRGPDGQDVWHDPDHRCAIGCARLATTDVSSAGAQPITSADGRFVLVFNGYVVGHRRALAALKKTGVSVRSHSDAELVLHLLAHAIAVDGDVAGALAQLSGQYALALWDRDQAVLYLARDPLGIKPLYVMNRPDGHVAFASEPSALSAFGPLHRDETVRAHYFAHLFVPSPETGTVDVRLVPPGQVLRWQNGQIKNDEISHTVKRTTSTRVQSPTKTELTAKLHGAVWQSVADAMDADCSVGTLVSGGLDSAGIAAMACSVARERGQVPPTGLVMGFNDPAVDETRAAQRLARHLGQEIHVVSAPEKPHEIFDELQKALHSIGGPFANPSVVLMRSLSRVVGRHAKVCLSGDGGDELFGGYPRYQGARLFDQYWRSVPLSVRRMLARMVGRNGPRNMARFLEGGQGDARRAFEVWNNRCAVPELKTGLVKYMQDVDGTDADGLAALMMAFDRDVTLPGNQLMMSDRMGMAFGVEYRLPLLGHEVVRVAAEIEAKQHLRRGGKDIWRAVVAPYLPKEHINRPKIGFNPPTADWLAKICRHVWGDAETICTALFDGFDVPKDRRAVYWQRAISGRAPDVALTLWALMVWQMWLNDGSVKRQRVLAQQSFPPSSARVIAPAS</sequence>
<dbReference type="Proteomes" id="UP000233332">
    <property type="component" value="Unassembled WGS sequence"/>
</dbReference>
<dbReference type="RefSeq" id="WP_101299673.1">
    <property type="nucleotide sequence ID" value="NZ_NXGX01000001.1"/>
</dbReference>
<keyword evidence="6 8" id="KW-0315">Glutamine amidotransferase</keyword>
<dbReference type="InterPro" id="IPR006426">
    <property type="entry name" value="Asn_synth_AEB"/>
</dbReference>
<feature type="active site" description="For GATase activity" evidence="8">
    <location>
        <position position="2"/>
    </location>
</feature>
<feature type="binding site" evidence="9">
    <location>
        <position position="98"/>
    </location>
    <ligand>
        <name>L-glutamine</name>
        <dbReference type="ChEBI" id="CHEBI:58359"/>
    </ligand>
</feature>
<feature type="binding site" evidence="9">
    <location>
        <position position="268"/>
    </location>
    <ligand>
        <name>ATP</name>
        <dbReference type="ChEBI" id="CHEBI:30616"/>
    </ligand>
</feature>
<reference evidence="12 13" key="1">
    <citation type="submission" date="2017-09" db="EMBL/GenBank/DDBJ databases">
        <title>Biodiversity and function of Thalassospira species in the particle-attached aromatic-hydrocarbon-degrading consortia from the surface seawater of the China South Sea.</title>
        <authorList>
            <person name="Dong C."/>
            <person name="Lai Q."/>
            <person name="Shao Z."/>
        </authorList>
    </citation>
    <scope>NUCLEOTIDE SEQUENCE [LARGE SCALE GENOMIC DNA]</scope>
    <source>
        <strain evidence="12 13">139Z-12</strain>
    </source>
</reference>
<comment type="caution">
    <text evidence="12">The sequence shown here is derived from an EMBL/GenBank/DDBJ whole genome shotgun (WGS) entry which is preliminary data.</text>
</comment>
<feature type="domain" description="Glutamine amidotransferase type-2" evidence="11">
    <location>
        <begin position="2"/>
        <end position="216"/>
    </location>
</feature>
<dbReference type="Pfam" id="PF13537">
    <property type="entry name" value="GATase_7"/>
    <property type="match status" value="1"/>
</dbReference>
<evidence type="ECO:0000256" key="7">
    <source>
        <dbReference type="ARBA" id="ARBA00048741"/>
    </source>
</evidence>
<proteinExistence type="inferred from homology"/>
<evidence type="ECO:0000256" key="6">
    <source>
        <dbReference type="ARBA" id="ARBA00022962"/>
    </source>
</evidence>
<evidence type="ECO:0000256" key="10">
    <source>
        <dbReference type="PIRSR" id="PIRSR001589-3"/>
    </source>
</evidence>
<dbReference type="InterPro" id="IPR014729">
    <property type="entry name" value="Rossmann-like_a/b/a_fold"/>
</dbReference>
<comment type="similarity">
    <text evidence="2">Belongs to the asparagine synthetase family.</text>
</comment>
<dbReference type="Pfam" id="PF00733">
    <property type="entry name" value="Asn_synthase"/>
    <property type="match status" value="1"/>
</dbReference>
<dbReference type="SUPFAM" id="SSF56235">
    <property type="entry name" value="N-terminal nucleophile aminohydrolases (Ntn hydrolases)"/>
    <property type="match status" value="1"/>
</dbReference>
<dbReference type="CDD" id="cd00712">
    <property type="entry name" value="AsnB"/>
    <property type="match status" value="1"/>
</dbReference>
<evidence type="ECO:0000256" key="4">
    <source>
        <dbReference type="ARBA" id="ARBA00022741"/>
    </source>
</evidence>
<organism evidence="12 13">
    <name type="scientific">Thalassospira lohafexi</name>
    <dbReference type="NCBI Taxonomy" id="744227"/>
    <lineage>
        <taxon>Bacteria</taxon>
        <taxon>Pseudomonadati</taxon>
        <taxon>Pseudomonadota</taxon>
        <taxon>Alphaproteobacteria</taxon>
        <taxon>Rhodospirillales</taxon>
        <taxon>Thalassospiraceae</taxon>
        <taxon>Thalassospira</taxon>
    </lineage>
</organism>
<dbReference type="GO" id="GO:0005524">
    <property type="term" value="F:ATP binding"/>
    <property type="evidence" value="ECO:0007669"/>
    <property type="project" value="UniProtKB-KW"/>
</dbReference>